<dbReference type="AlphaFoldDB" id="A0A9P9FV79"/>
<dbReference type="EMBL" id="JAGMUX010000035">
    <property type="protein sequence ID" value="KAH7207818.1"/>
    <property type="molecule type" value="Genomic_DNA"/>
</dbReference>
<dbReference type="PROSITE" id="PS00463">
    <property type="entry name" value="ZN2_CY6_FUNGAL_1"/>
    <property type="match status" value="1"/>
</dbReference>
<dbReference type="InterPro" id="IPR001138">
    <property type="entry name" value="Zn2Cys6_DnaBD"/>
</dbReference>
<evidence type="ECO:0000313" key="4">
    <source>
        <dbReference type="EMBL" id="KAH7207818.1"/>
    </source>
</evidence>
<reference evidence="4" key="1">
    <citation type="journal article" date="2021" name="Nat. Commun.">
        <title>Genetic determinants of endophytism in the Arabidopsis root mycobiome.</title>
        <authorList>
            <person name="Mesny F."/>
            <person name="Miyauchi S."/>
            <person name="Thiergart T."/>
            <person name="Pickel B."/>
            <person name="Atanasova L."/>
            <person name="Karlsson M."/>
            <person name="Huettel B."/>
            <person name="Barry K.W."/>
            <person name="Haridas S."/>
            <person name="Chen C."/>
            <person name="Bauer D."/>
            <person name="Andreopoulos W."/>
            <person name="Pangilinan J."/>
            <person name="LaButti K."/>
            <person name="Riley R."/>
            <person name="Lipzen A."/>
            <person name="Clum A."/>
            <person name="Drula E."/>
            <person name="Henrissat B."/>
            <person name="Kohler A."/>
            <person name="Grigoriev I.V."/>
            <person name="Martin F.M."/>
            <person name="Hacquard S."/>
        </authorList>
    </citation>
    <scope>NUCLEOTIDE SEQUENCE</scope>
    <source>
        <strain evidence="4">MPI-CAGE-AT-0023</strain>
    </source>
</reference>
<feature type="domain" description="Zn(2)-C6 fungal-type" evidence="3">
    <location>
        <begin position="10"/>
        <end position="38"/>
    </location>
</feature>
<dbReference type="RefSeq" id="XP_046041193.1">
    <property type="nucleotide sequence ID" value="XM_046189126.1"/>
</dbReference>
<dbReference type="Pfam" id="PF11951">
    <property type="entry name" value="Fungal_trans_2"/>
    <property type="match status" value="1"/>
</dbReference>
<dbReference type="GO" id="GO:0000981">
    <property type="term" value="F:DNA-binding transcription factor activity, RNA polymerase II-specific"/>
    <property type="evidence" value="ECO:0007669"/>
    <property type="project" value="InterPro"/>
</dbReference>
<name>A0A9P9FV79_FUSRE</name>
<protein>
    <submittedName>
        <fullName evidence="4">Fungal-specific transcription factor domain-containing protein</fullName>
    </submittedName>
</protein>
<dbReference type="SMART" id="SM00066">
    <property type="entry name" value="GAL4"/>
    <property type="match status" value="1"/>
</dbReference>
<dbReference type="SUPFAM" id="SSF57701">
    <property type="entry name" value="Zn2/Cys6 DNA-binding domain"/>
    <property type="match status" value="1"/>
</dbReference>
<dbReference type="PROSITE" id="PS50048">
    <property type="entry name" value="ZN2_CY6_FUNGAL_2"/>
    <property type="match status" value="1"/>
</dbReference>
<dbReference type="GO" id="GO:0045944">
    <property type="term" value="P:positive regulation of transcription by RNA polymerase II"/>
    <property type="evidence" value="ECO:0007669"/>
    <property type="project" value="TreeGrafter"/>
</dbReference>
<evidence type="ECO:0000259" key="3">
    <source>
        <dbReference type="PROSITE" id="PS50048"/>
    </source>
</evidence>
<proteinExistence type="predicted"/>
<dbReference type="InterPro" id="IPR021858">
    <property type="entry name" value="Fun_TF"/>
</dbReference>
<keyword evidence="5" id="KW-1185">Reference proteome</keyword>
<evidence type="ECO:0000256" key="2">
    <source>
        <dbReference type="ARBA" id="ARBA00023242"/>
    </source>
</evidence>
<dbReference type="GeneID" id="70219080"/>
<dbReference type="PANTHER" id="PTHR37534">
    <property type="entry name" value="TRANSCRIPTIONAL ACTIVATOR PROTEIN UGA3"/>
    <property type="match status" value="1"/>
</dbReference>
<organism evidence="4 5">
    <name type="scientific">Fusarium redolens</name>
    <dbReference type="NCBI Taxonomy" id="48865"/>
    <lineage>
        <taxon>Eukaryota</taxon>
        <taxon>Fungi</taxon>
        <taxon>Dikarya</taxon>
        <taxon>Ascomycota</taxon>
        <taxon>Pezizomycotina</taxon>
        <taxon>Sordariomycetes</taxon>
        <taxon>Hypocreomycetidae</taxon>
        <taxon>Hypocreales</taxon>
        <taxon>Nectriaceae</taxon>
        <taxon>Fusarium</taxon>
        <taxon>Fusarium redolens species complex</taxon>
    </lineage>
</organism>
<dbReference type="InterPro" id="IPR036864">
    <property type="entry name" value="Zn2-C6_fun-type_DNA-bd_sf"/>
</dbReference>
<comment type="caution">
    <text evidence="4">The sequence shown here is derived from an EMBL/GenBank/DDBJ whole genome shotgun (WGS) entry which is preliminary data.</text>
</comment>
<evidence type="ECO:0000256" key="1">
    <source>
        <dbReference type="ARBA" id="ARBA00004123"/>
    </source>
</evidence>
<gene>
    <name evidence="4" type="ORF">BKA55DRAFT_530142</name>
</gene>
<evidence type="ECO:0000313" key="5">
    <source>
        <dbReference type="Proteomes" id="UP000720189"/>
    </source>
</evidence>
<dbReference type="Pfam" id="PF00172">
    <property type="entry name" value="Zn_clus"/>
    <property type="match status" value="1"/>
</dbReference>
<dbReference type="GO" id="GO:0000976">
    <property type="term" value="F:transcription cis-regulatory region binding"/>
    <property type="evidence" value="ECO:0007669"/>
    <property type="project" value="TreeGrafter"/>
</dbReference>
<dbReference type="OrthoDB" id="5380854at2759"/>
<dbReference type="PANTHER" id="PTHR37534:SF51">
    <property type="entry name" value="ACRIFLAVINE SENSITIVITY CONTROL PROTEIN ACR-2"/>
    <property type="match status" value="1"/>
</dbReference>
<keyword evidence="2" id="KW-0539">Nucleus</keyword>
<dbReference type="Proteomes" id="UP000720189">
    <property type="component" value="Unassembled WGS sequence"/>
</dbReference>
<dbReference type="CDD" id="cd00067">
    <property type="entry name" value="GAL4"/>
    <property type="match status" value="1"/>
</dbReference>
<dbReference type="Gene3D" id="4.10.240.10">
    <property type="entry name" value="Zn(2)-C6 fungal-type DNA-binding domain"/>
    <property type="match status" value="1"/>
</dbReference>
<accession>A0A9P9FV79</accession>
<sequence length="521" mass="58443">MGSQRTNPNGCHNCRQKRLRCDGSVPSCRKCISLGKECLGYGNLWRWTDSVASRGKLAGKKMPLPKDTLDHRIESQSKPDATSLTVTTANQNMSSGSSRDLDLSGSLQLCGNLTDPLFSDMSSTDHYYLSYFANGLCPQLVAIDLPGHNPFPRLLPMGFCSPVLQYTMITAAALHMSNVLRPNTDKWPVTPNHVNNNWDPSRRAMLDALAAKQKALYLLRMAFQDLETQGRDMVLTAAMLLVTADMIDSGKHGSKAHLDGIGWLLSYAQPATSVGEMLKDFVISDCYIFYVFALTFMDQIPQSSLALNTTIASSAIHYAARNSFICCPAEILQILWSTAIILQRQTANSHDREGAAAKGFELFMEAMTFNVETWSRDIQQVPLGRQVTDISSRIHTGYTHQMACCLYIIYAIPSVRSFLPENTELDLEHGLILHLRYITDEDPNFKTSFWPTFIAGAQSSDPGQQAWIMDRMRRQSRLFPWGFLYTAMETLELIWRERAKAPEGLNWLEILRSPEVSFLIV</sequence>
<comment type="subcellular location">
    <subcellularLocation>
        <location evidence="1">Nucleus</location>
    </subcellularLocation>
</comment>
<dbReference type="GO" id="GO:0008270">
    <property type="term" value="F:zinc ion binding"/>
    <property type="evidence" value="ECO:0007669"/>
    <property type="project" value="InterPro"/>
</dbReference>
<dbReference type="GO" id="GO:0005634">
    <property type="term" value="C:nucleus"/>
    <property type="evidence" value="ECO:0007669"/>
    <property type="project" value="UniProtKB-SubCell"/>
</dbReference>